<evidence type="ECO:0000256" key="3">
    <source>
        <dbReference type="ARBA" id="ARBA00012513"/>
    </source>
</evidence>
<dbReference type="SUPFAM" id="SSF56112">
    <property type="entry name" value="Protein kinase-like (PK-like)"/>
    <property type="match status" value="1"/>
</dbReference>
<dbReference type="SMART" id="SM00802">
    <property type="entry name" value="UME"/>
    <property type="match status" value="1"/>
</dbReference>
<comment type="catalytic activity">
    <reaction evidence="12">
        <text>L-threonyl-[protein] + ATP = O-phospho-L-threonyl-[protein] + ADP + H(+)</text>
        <dbReference type="Rhea" id="RHEA:46608"/>
        <dbReference type="Rhea" id="RHEA-COMP:11060"/>
        <dbReference type="Rhea" id="RHEA-COMP:11605"/>
        <dbReference type="ChEBI" id="CHEBI:15378"/>
        <dbReference type="ChEBI" id="CHEBI:30013"/>
        <dbReference type="ChEBI" id="CHEBI:30616"/>
        <dbReference type="ChEBI" id="CHEBI:61977"/>
        <dbReference type="ChEBI" id="CHEBI:456216"/>
        <dbReference type="EC" id="2.7.11.1"/>
    </reaction>
</comment>
<evidence type="ECO:0000313" key="17">
    <source>
        <dbReference type="EMBL" id="BEI93266.1"/>
    </source>
</evidence>
<dbReference type="SMART" id="SM00146">
    <property type="entry name" value="PI3Kc"/>
    <property type="match status" value="1"/>
</dbReference>
<evidence type="ECO:0000256" key="2">
    <source>
        <dbReference type="ARBA" id="ARBA00010769"/>
    </source>
</evidence>
<keyword evidence="6" id="KW-0547">Nucleotide-binding</keyword>
<evidence type="ECO:0000256" key="10">
    <source>
        <dbReference type="ARBA" id="ARBA00023204"/>
    </source>
</evidence>
<keyword evidence="10" id="KW-0234">DNA repair</keyword>
<dbReference type="InterPro" id="IPR056802">
    <property type="entry name" value="ATR-like_M-HEAT"/>
</dbReference>
<gene>
    <name evidence="17" type="ORF">CcaverHIS019_0508940</name>
</gene>
<dbReference type="Pfam" id="PF02260">
    <property type="entry name" value="FATC"/>
    <property type="match status" value="1"/>
</dbReference>
<evidence type="ECO:0000259" key="14">
    <source>
        <dbReference type="PROSITE" id="PS50290"/>
    </source>
</evidence>
<evidence type="ECO:0000256" key="8">
    <source>
        <dbReference type="ARBA" id="ARBA00022777"/>
    </source>
</evidence>
<dbReference type="SUPFAM" id="SSF48371">
    <property type="entry name" value="ARM repeat"/>
    <property type="match status" value="1"/>
</dbReference>
<proteinExistence type="inferred from homology"/>
<protein>
    <recommendedName>
        <fullName evidence="3">non-specific serine/threonine protein kinase</fullName>
        <ecNumber evidence="3">2.7.11.1</ecNumber>
    </recommendedName>
</protein>
<dbReference type="InterPro" id="IPR012993">
    <property type="entry name" value="UME"/>
</dbReference>
<dbReference type="PROSITE" id="PS51190">
    <property type="entry name" value="FATC"/>
    <property type="match status" value="1"/>
</dbReference>
<dbReference type="InterPro" id="IPR011989">
    <property type="entry name" value="ARM-like"/>
</dbReference>
<feature type="domain" description="FAT" evidence="15">
    <location>
        <begin position="1282"/>
        <end position="1837"/>
    </location>
</feature>
<evidence type="ECO:0000256" key="9">
    <source>
        <dbReference type="ARBA" id="ARBA00022840"/>
    </source>
</evidence>
<dbReference type="Pfam" id="PF08064">
    <property type="entry name" value="UME"/>
    <property type="match status" value="1"/>
</dbReference>
<keyword evidence="4" id="KW-0723">Serine/threonine-protein kinase</keyword>
<keyword evidence="7" id="KW-0227">DNA damage</keyword>
<evidence type="ECO:0000256" key="12">
    <source>
        <dbReference type="ARBA" id="ARBA00047899"/>
    </source>
</evidence>
<dbReference type="InterPro" id="IPR014009">
    <property type="entry name" value="PIK_FAT"/>
</dbReference>
<sequence>MTQPPRANGDQAGVQDDLLDQVLREGLASRGGGDPAAEIQRSRKLLSVLFDQCVLRPPEQVDQTALERTHLTLSILARQSSQNPELLVSESDGRPFYTFLLTRLVIAAAQTEVADTPRLELVAAFVAAAVRILRTMASDVLDHGETYMRGPPRVTNALRDMVRYVRDSFDLKDAPMLGHADMPTVTGGVTQLIVLNIVLQTPAPFSSDVQLAAARILSDLARRFTRLPPDRQARYAAVVTAAIPLAPVRHVLSRAAVAVAQWPEIDNDAWQKAVEELVNKVEVDGDASLHRDVWQGLLPSLSLPEGSAIKLDSRVGRAKIMLLLEPTAPHLSIALIRKTLPKSCLQRWAQDVTAAHAELRDRLGRYTELPPPTSRKRKRALNPVEERALTFLHSKVPELKIESVDSLRHSLADLEPSIALKLLGTTPMIACALCQCADTHGKLPSDFVRKLLEAGCRLQDEHALMRALSILFTHTNKGDVSLLAWHTPLARAWEAFSSPDRRTRIASGNLLSAIYLNLLSSPDPDTQFRAKSELLKRISPLLGNSRYAVLETAILLLGDLGRKVDDKHLYGVLELLLQQFGSPSQPIRAIVYTQLVDIATHRGKQPYTLLAPYLDRVGVLLAECLVPHPSAVAETMQLIGFNRQPFFSHHLVRKAVVPALVLRQDRAALDILATILGKALGLILIDDAADVLAKVFLTPVKTNPSISFLAKVLRESTHDPDDSTTIGRYIQAYRVNLIAALVTELGDEDGARRETAKDALKMVQRKDILSPSDPGDLGSYLKPHMVGALAEMTEQLVLLRSHADIRRKIVRSLGELISLVGDSMASFSPQIIASLQSTLCQPELRLQALQTWHRFVDLMKYVDVGPYIGATIAAFVAEWSNFTPEERQVAVSIVELIDGNHRHLQAFKDDIVLFDHIDELKPFRKNLLSYRKKWPTKMYLSKLLERTSSKNIAIATASVRELRWLLQTQGPDVMQLARGDTFDPIMGQLVQSLVSASSTDGDSQELRDLSYECFGILGALDPDRFVTRSDEPSMTITSNFTDREESIQFALHLIRDLLTTAFRATNDTKHQKTLSFALQELLKFCDFGVGLVNRGARVPLQVRQRWEALPKDVLETVTPFLDTQFVLNKDKKSSFEYPIYPTTQTYREWIQAWTVDLIGRVMDFQTGDRSDAQTIFAAFNTEAHSQDVAVANHILPHLVLHVLLSGDESIRSNIRREIDDVLTDIVSSSKESLGDKRTNSAHVIFNLMDHLSKWLRLARGDKRRSSHVLPVEKLLAGIDTELAANAALKSRAYARSLRNFEERVIYLRQRNKQSDSDLQPYFESLHEIYAELDEPDGMEGVSTAVVSPTLELQIREHESTGRWTSAQSCWEVRLQQSPADLNLHVGLLKCLKNLGHYDTLRTHIRGVLSRNPEWSAELAPFQAEAAWTIGDWETVRSISNPPPIAKVFLAIQSAGNVPESLKLARRDIGSSIAAGDYSRSYDSVLQLHLLREVEMIHSADLELSRPGQFANTQNANAINQRRVDGLIASLAERFETTLPSFHAREEILSRRRATFSLVKVPHLSQELGQSWIQSAKIARKSGYDQTAYSAALQAREAEAPFAFIQQAKLTRAHGGILKALRELEQPIAKLIRESERADVIDLTGNNHHRPRTDEDLRRDRSLAKATLLEARWSQEGGRNDKNDILRRFKKATELGSTLESPFFHLGRYYDMLAASEKDLAHKSVFNNFTCVNYFEALQRGVKYIYQTMPRLLTVWLDLAEGKKNSTVQKNVDIITNLMVHSQDKIMPFQFLTAFPQMISRITHPSQRVRETLVMILSRVVRAHSQQTLWQIVGSLLSKRKDRIELMESILSRAAHDLRRRIKDAERMGKLLLQFSNDKPESTRVAATSVAVNYPYLQNAFPSTMILPLQDALTVVLPSAGSSALRTHNAFPDEPVTIEGVEDKIDIMPSLQQPKKLVFKGSDGKRYPFLCKPHDDLRKDARLMDMNSMLNKFLKSTSESRRRHLYIRTYAVMPLNEECGLIEWVSHTHALKPTLEKLYDRHKKKVYTREIYNKLETARKSEDKGAALKKAFLQIAEQYKPTVFHEWFMLNWPEPSAWLTARTNYARTLAVMSMIGFVLGLGDRHGENILFDGLTGDTVHVDLNCLFDRAKSFEVPERVPFRLTQNMEDALGVTGVEGVFRKAAEITMGILRSNSDSMMSVLEAFIHDPLIEWTKSRHKSNTEVRAAADKNLAPIQRKLRGVVGQTEQTVPNQVDALIKEATRIQNLSLMYVGWAAWL</sequence>
<dbReference type="PANTHER" id="PTHR11139:SF125">
    <property type="entry name" value="SERINE_THREONINE-PROTEIN KINASE MEC1"/>
    <property type="match status" value="1"/>
</dbReference>
<evidence type="ECO:0000259" key="15">
    <source>
        <dbReference type="PROSITE" id="PS51189"/>
    </source>
</evidence>
<dbReference type="RefSeq" id="XP_060458531.1">
    <property type="nucleotide sequence ID" value="XM_060602103.1"/>
</dbReference>
<dbReference type="Proteomes" id="UP001233271">
    <property type="component" value="Chromosome 5"/>
</dbReference>
<evidence type="ECO:0000313" key="18">
    <source>
        <dbReference type="Proteomes" id="UP001233271"/>
    </source>
</evidence>
<dbReference type="GO" id="GO:0005634">
    <property type="term" value="C:nucleus"/>
    <property type="evidence" value="ECO:0007669"/>
    <property type="project" value="UniProtKB-SubCell"/>
</dbReference>
<evidence type="ECO:0000256" key="4">
    <source>
        <dbReference type="ARBA" id="ARBA00022527"/>
    </source>
</evidence>
<dbReference type="Gene3D" id="1.10.1070.11">
    <property type="entry name" value="Phosphatidylinositol 3-/4-kinase, catalytic domain"/>
    <property type="match status" value="1"/>
</dbReference>
<comment type="subcellular location">
    <subcellularLocation>
        <location evidence="1">Nucleus</location>
    </subcellularLocation>
</comment>
<comment type="catalytic activity">
    <reaction evidence="13">
        <text>L-seryl-[protein] + ATP = O-phospho-L-seryl-[protein] + ADP + H(+)</text>
        <dbReference type="Rhea" id="RHEA:17989"/>
        <dbReference type="Rhea" id="RHEA-COMP:9863"/>
        <dbReference type="Rhea" id="RHEA-COMP:11604"/>
        <dbReference type="ChEBI" id="CHEBI:15378"/>
        <dbReference type="ChEBI" id="CHEBI:29999"/>
        <dbReference type="ChEBI" id="CHEBI:30616"/>
        <dbReference type="ChEBI" id="CHEBI:83421"/>
        <dbReference type="ChEBI" id="CHEBI:456216"/>
        <dbReference type="EC" id="2.7.11.1"/>
    </reaction>
</comment>
<evidence type="ECO:0000256" key="5">
    <source>
        <dbReference type="ARBA" id="ARBA00022679"/>
    </source>
</evidence>
<accession>A0AA48L7D1</accession>
<dbReference type="InterPro" id="IPR018936">
    <property type="entry name" value="PI3/4_kinase_CS"/>
</dbReference>
<dbReference type="Pfam" id="PF02259">
    <property type="entry name" value="FAT"/>
    <property type="match status" value="1"/>
</dbReference>
<dbReference type="Pfam" id="PF23593">
    <property type="entry name" value="HEAT_ATR"/>
    <property type="match status" value="1"/>
</dbReference>
<dbReference type="InterPro" id="IPR011009">
    <property type="entry name" value="Kinase-like_dom_sf"/>
</dbReference>
<feature type="domain" description="FATC" evidence="16">
    <location>
        <begin position="2245"/>
        <end position="2277"/>
    </location>
</feature>
<dbReference type="PROSITE" id="PS50290">
    <property type="entry name" value="PI3_4_KINASE_3"/>
    <property type="match status" value="1"/>
</dbReference>
<dbReference type="SMART" id="SM01343">
    <property type="entry name" value="FATC"/>
    <property type="match status" value="1"/>
</dbReference>
<dbReference type="PROSITE" id="PS00916">
    <property type="entry name" value="PI3_4_KINASE_2"/>
    <property type="match status" value="1"/>
</dbReference>
<dbReference type="PROSITE" id="PS51189">
    <property type="entry name" value="FAT"/>
    <property type="match status" value="1"/>
</dbReference>
<comment type="similarity">
    <text evidence="2">Belongs to the PI3/PI4-kinase family. ATM subfamily.</text>
</comment>
<dbReference type="Pfam" id="PF00454">
    <property type="entry name" value="PI3_PI4_kinase"/>
    <property type="match status" value="1"/>
</dbReference>
<evidence type="ECO:0000256" key="13">
    <source>
        <dbReference type="ARBA" id="ARBA00048679"/>
    </source>
</evidence>
<evidence type="ECO:0000256" key="6">
    <source>
        <dbReference type="ARBA" id="ARBA00022741"/>
    </source>
</evidence>
<dbReference type="Gene3D" id="1.25.10.10">
    <property type="entry name" value="Leucine-rich Repeat Variant"/>
    <property type="match status" value="1"/>
</dbReference>
<dbReference type="Gene3D" id="3.30.1010.10">
    <property type="entry name" value="Phosphatidylinositol 3-kinase Catalytic Subunit, Chain A, domain 4"/>
    <property type="match status" value="1"/>
</dbReference>
<dbReference type="InterPro" id="IPR036940">
    <property type="entry name" value="PI3/4_kinase_cat_sf"/>
</dbReference>
<name>A0AA48L7D1_9TREE</name>
<dbReference type="EC" id="2.7.11.1" evidence="3"/>
<keyword evidence="9" id="KW-0067">ATP-binding</keyword>
<evidence type="ECO:0000256" key="11">
    <source>
        <dbReference type="ARBA" id="ARBA00023242"/>
    </source>
</evidence>
<dbReference type="InterPro" id="IPR003151">
    <property type="entry name" value="PIK-rel_kinase_FAT"/>
</dbReference>
<dbReference type="InterPro" id="IPR057564">
    <property type="entry name" value="HEAT_ATR"/>
</dbReference>
<dbReference type="GO" id="GO:0000723">
    <property type="term" value="P:telomere maintenance"/>
    <property type="evidence" value="ECO:0007669"/>
    <property type="project" value="TreeGrafter"/>
</dbReference>
<evidence type="ECO:0000256" key="7">
    <source>
        <dbReference type="ARBA" id="ARBA00022763"/>
    </source>
</evidence>
<organism evidence="17 18">
    <name type="scientific">Cutaneotrichosporon cavernicola</name>
    <dbReference type="NCBI Taxonomy" id="279322"/>
    <lineage>
        <taxon>Eukaryota</taxon>
        <taxon>Fungi</taxon>
        <taxon>Dikarya</taxon>
        <taxon>Basidiomycota</taxon>
        <taxon>Agaricomycotina</taxon>
        <taxon>Tremellomycetes</taxon>
        <taxon>Trichosporonales</taxon>
        <taxon>Trichosporonaceae</taxon>
        <taxon>Cutaneotrichosporon</taxon>
    </lineage>
</organism>
<evidence type="ECO:0000259" key="16">
    <source>
        <dbReference type="PROSITE" id="PS51190"/>
    </source>
</evidence>
<dbReference type="GeneID" id="85497136"/>
<dbReference type="InterPro" id="IPR050517">
    <property type="entry name" value="DDR_Repair_Kinase"/>
</dbReference>
<dbReference type="KEGG" id="ccac:CcaHIS019_0508940"/>
<keyword evidence="5" id="KW-0808">Transferase</keyword>
<dbReference type="Pfam" id="PF25030">
    <property type="entry name" value="M-HEAT_ATR"/>
    <property type="match status" value="1"/>
</dbReference>
<keyword evidence="18" id="KW-1185">Reference proteome</keyword>
<dbReference type="GO" id="GO:0004674">
    <property type="term" value="F:protein serine/threonine kinase activity"/>
    <property type="evidence" value="ECO:0007669"/>
    <property type="project" value="UniProtKB-KW"/>
</dbReference>
<keyword evidence="11" id="KW-0539">Nucleus</keyword>
<dbReference type="EMBL" id="AP028216">
    <property type="protein sequence ID" value="BEI93266.1"/>
    <property type="molecule type" value="Genomic_DNA"/>
</dbReference>
<evidence type="ECO:0000256" key="1">
    <source>
        <dbReference type="ARBA" id="ARBA00004123"/>
    </source>
</evidence>
<dbReference type="GO" id="GO:0000077">
    <property type="term" value="P:DNA damage checkpoint signaling"/>
    <property type="evidence" value="ECO:0007669"/>
    <property type="project" value="TreeGrafter"/>
</dbReference>
<dbReference type="InterPro" id="IPR003152">
    <property type="entry name" value="FATC_dom"/>
</dbReference>
<dbReference type="GO" id="GO:0005524">
    <property type="term" value="F:ATP binding"/>
    <property type="evidence" value="ECO:0007669"/>
    <property type="project" value="UniProtKB-KW"/>
</dbReference>
<dbReference type="InterPro" id="IPR016024">
    <property type="entry name" value="ARM-type_fold"/>
</dbReference>
<dbReference type="InterPro" id="IPR000403">
    <property type="entry name" value="PI3/4_kinase_cat_dom"/>
</dbReference>
<dbReference type="PANTHER" id="PTHR11139">
    <property type="entry name" value="ATAXIA TELANGIECTASIA MUTATED ATM -RELATED"/>
    <property type="match status" value="1"/>
</dbReference>
<feature type="domain" description="PI3K/PI4K catalytic" evidence="14">
    <location>
        <begin position="1940"/>
        <end position="2265"/>
    </location>
</feature>
<dbReference type="GO" id="GO:0005694">
    <property type="term" value="C:chromosome"/>
    <property type="evidence" value="ECO:0007669"/>
    <property type="project" value="TreeGrafter"/>
</dbReference>
<dbReference type="CDD" id="cd00892">
    <property type="entry name" value="PIKKc_ATR"/>
    <property type="match status" value="1"/>
</dbReference>
<keyword evidence="8" id="KW-0418">Kinase</keyword>
<reference evidence="17" key="1">
    <citation type="journal article" date="2023" name="BMC Genomics">
        <title>Chromosome-level genome assemblies of Cutaneotrichosporon spp. (Trichosporonales, Basidiomycota) reveal imbalanced evolution between nucleotide sequences and chromosome synteny.</title>
        <authorList>
            <person name="Kobayashi Y."/>
            <person name="Kayamori A."/>
            <person name="Aoki K."/>
            <person name="Shiwa Y."/>
            <person name="Matsutani M."/>
            <person name="Fujita N."/>
            <person name="Sugita T."/>
            <person name="Iwasaki W."/>
            <person name="Tanaka N."/>
            <person name="Takashima M."/>
        </authorList>
    </citation>
    <scope>NUCLEOTIDE SEQUENCE</scope>
    <source>
        <strain evidence="17">HIS019</strain>
    </source>
</reference>
<dbReference type="GO" id="GO:0006281">
    <property type="term" value="P:DNA repair"/>
    <property type="evidence" value="ECO:0007669"/>
    <property type="project" value="UniProtKB-KW"/>
</dbReference>